<protein>
    <recommendedName>
        <fullName evidence="3">YncE family protein</fullName>
    </recommendedName>
</protein>
<dbReference type="PANTHER" id="PTHR47197">
    <property type="entry name" value="PROTEIN NIRF"/>
    <property type="match status" value="1"/>
</dbReference>
<dbReference type="InterPro" id="IPR031815">
    <property type="entry name" value="DUF5074"/>
</dbReference>
<dbReference type="AlphaFoldDB" id="A0A1H6M2Y8"/>
<dbReference type="Gene3D" id="2.130.10.10">
    <property type="entry name" value="YVTN repeat-like/Quinoprotein amine dehydrogenase"/>
    <property type="match status" value="1"/>
</dbReference>
<keyword evidence="2" id="KW-1185">Reference proteome</keyword>
<dbReference type="Proteomes" id="UP000199634">
    <property type="component" value="Unassembled WGS sequence"/>
</dbReference>
<sequence>MKKLVIPVLAAVTLYSCSNTDDNTVPTNPDEKYLNGYFITNEGNFGKANASVSHLSADLNTVTNDIFKTANGKDLGDVAQSIVVHGDYAFIVVNNSNTIEVVNKKTFKSVYTITEGLNTPYYATINNDKLYVTSLYNPTVSVYNAKTFAFIKTIDLNYPSTNIVTANNYVYAANGFYSDGKLIEVIDPSSDTNTVDIAFDNAINGITTNGQFVYALETNASASKISKIEGTQIETSVTISLGNARYLVADNTNLYYTAGTGIYKTTDSATSAGSKLFDVTPSEDGFSVLYGFNVLNGNIFVSDVKGFTDLGTVTIYKENGTVTKEFKTGLGPNGFYKF</sequence>
<name>A0A1H6M2Y8_9FLAO</name>
<dbReference type="PANTHER" id="PTHR47197:SF3">
    <property type="entry name" value="DIHYDRO-HEME D1 DEHYDROGENASE"/>
    <property type="match status" value="1"/>
</dbReference>
<dbReference type="PROSITE" id="PS51257">
    <property type="entry name" value="PROKAR_LIPOPROTEIN"/>
    <property type="match status" value="1"/>
</dbReference>
<evidence type="ECO:0000313" key="2">
    <source>
        <dbReference type="Proteomes" id="UP000199634"/>
    </source>
</evidence>
<dbReference type="OrthoDB" id="9773938at2"/>
<reference evidence="1 2" key="1">
    <citation type="submission" date="2016-10" db="EMBL/GenBank/DDBJ databases">
        <authorList>
            <person name="de Groot N.N."/>
        </authorList>
    </citation>
    <scope>NUCLEOTIDE SEQUENCE [LARGE SCALE GENOMIC DNA]</scope>
    <source>
        <strain evidence="1 2">CGMCC 1.10825</strain>
    </source>
</reference>
<evidence type="ECO:0000313" key="1">
    <source>
        <dbReference type="EMBL" id="SEH93211.1"/>
    </source>
</evidence>
<dbReference type="Pfam" id="PF16819">
    <property type="entry name" value="DUF5074"/>
    <property type="match status" value="1"/>
</dbReference>
<evidence type="ECO:0008006" key="3">
    <source>
        <dbReference type="Google" id="ProtNLM"/>
    </source>
</evidence>
<dbReference type="EMBL" id="FNXE01000033">
    <property type="protein sequence ID" value="SEH93211.1"/>
    <property type="molecule type" value="Genomic_DNA"/>
</dbReference>
<accession>A0A1H6M2Y8</accession>
<dbReference type="STRING" id="1159016.SAMN02927937_02207"/>
<dbReference type="InterPro" id="IPR015943">
    <property type="entry name" value="WD40/YVTN_repeat-like_dom_sf"/>
</dbReference>
<dbReference type="SUPFAM" id="SSF63825">
    <property type="entry name" value="YWTD domain"/>
    <property type="match status" value="1"/>
</dbReference>
<proteinExistence type="predicted"/>
<dbReference type="InterPro" id="IPR051200">
    <property type="entry name" value="Host-pathogen_enzymatic-act"/>
</dbReference>
<dbReference type="RefSeq" id="WP_091100594.1">
    <property type="nucleotide sequence ID" value="NZ_FNXE01000033.1"/>
</dbReference>
<organism evidence="1 2">
    <name type="scientific">Paenimyroides marinum</name>
    <dbReference type="NCBI Taxonomy" id="1159016"/>
    <lineage>
        <taxon>Bacteria</taxon>
        <taxon>Pseudomonadati</taxon>
        <taxon>Bacteroidota</taxon>
        <taxon>Flavobacteriia</taxon>
        <taxon>Flavobacteriales</taxon>
        <taxon>Flavobacteriaceae</taxon>
        <taxon>Paenimyroides</taxon>
    </lineage>
</organism>
<gene>
    <name evidence="1" type="ORF">SAMN02927937_02207</name>
</gene>